<dbReference type="EMBL" id="CM001222">
    <property type="protein sequence ID" value="AES74935.1"/>
    <property type="molecule type" value="Genomic_DNA"/>
</dbReference>
<organism evidence="2 4">
    <name type="scientific">Medicago truncatula</name>
    <name type="common">Barrel medic</name>
    <name type="synonym">Medicago tribuloides</name>
    <dbReference type="NCBI Taxonomy" id="3880"/>
    <lineage>
        <taxon>Eukaryota</taxon>
        <taxon>Viridiplantae</taxon>
        <taxon>Streptophyta</taxon>
        <taxon>Embryophyta</taxon>
        <taxon>Tracheophyta</taxon>
        <taxon>Spermatophyta</taxon>
        <taxon>Magnoliopsida</taxon>
        <taxon>eudicotyledons</taxon>
        <taxon>Gunneridae</taxon>
        <taxon>Pentapetalae</taxon>
        <taxon>rosids</taxon>
        <taxon>fabids</taxon>
        <taxon>Fabales</taxon>
        <taxon>Fabaceae</taxon>
        <taxon>Papilionoideae</taxon>
        <taxon>50 kb inversion clade</taxon>
        <taxon>NPAAA clade</taxon>
        <taxon>Hologalegina</taxon>
        <taxon>IRL clade</taxon>
        <taxon>Trifolieae</taxon>
        <taxon>Medicago</taxon>
    </lineage>
</organism>
<gene>
    <name evidence="2" type="ordered locus">MTR_6g015030</name>
</gene>
<protein>
    <submittedName>
        <fullName evidence="2 3">Uncharacterized protein</fullName>
    </submittedName>
</protein>
<dbReference type="EnsemblPlants" id="AES74935">
    <property type="protein sequence ID" value="AES74935"/>
    <property type="gene ID" value="MTR_6g015030"/>
</dbReference>
<reference evidence="3" key="3">
    <citation type="submission" date="2015-04" db="UniProtKB">
        <authorList>
            <consortium name="EnsemblPlants"/>
        </authorList>
    </citation>
    <scope>IDENTIFICATION</scope>
    <source>
        <strain evidence="3">cv. Jemalong A17</strain>
    </source>
</reference>
<dbReference type="HOGENOM" id="CLU_1725032_0_0_1"/>
<reference evidence="2 4" key="1">
    <citation type="journal article" date="2011" name="Nature">
        <title>The Medicago genome provides insight into the evolution of rhizobial symbioses.</title>
        <authorList>
            <person name="Young N.D."/>
            <person name="Debelle F."/>
            <person name="Oldroyd G.E."/>
            <person name="Geurts R."/>
            <person name="Cannon S.B."/>
            <person name="Udvardi M.K."/>
            <person name="Benedito V.A."/>
            <person name="Mayer K.F."/>
            <person name="Gouzy J."/>
            <person name="Schoof H."/>
            <person name="Van de Peer Y."/>
            <person name="Proost S."/>
            <person name="Cook D.R."/>
            <person name="Meyers B.C."/>
            <person name="Spannagl M."/>
            <person name="Cheung F."/>
            <person name="De Mita S."/>
            <person name="Krishnakumar V."/>
            <person name="Gundlach H."/>
            <person name="Zhou S."/>
            <person name="Mudge J."/>
            <person name="Bharti A.K."/>
            <person name="Murray J.D."/>
            <person name="Naoumkina M.A."/>
            <person name="Rosen B."/>
            <person name="Silverstein K.A."/>
            <person name="Tang H."/>
            <person name="Rombauts S."/>
            <person name="Zhao P.X."/>
            <person name="Zhou P."/>
            <person name="Barbe V."/>
            <person name="Bardou P."/>
            <person name="Bechner M."/>
            <person name="Bellec A."/>
            <person name="Berger A."/>
            <person name="Berges H."/>
            <person name="Bidwell S."/>
            <person name="Bisseling T."/>
            <person name="Choisne N."/>
            <person name="Couloux A."/>
            <person name="Denny R."/>
            <person name="Deshpande S."/>
            <person name="Dai X."/>
            <person name="Doyle J.J."/>
            <person name="Dudez A.M."/>
            <person name="Farmer A.D."/>
            <person name="Fouteau S."/>
            <person name="Franken C."/>
            <person name="Gibelin C."/>
            <person name="Gish J."/>
            <person name="Goldstein S."/>
            <person name="Gonzalez A.J."/>
            <person name="Green P.J."/>
            <person name="Hallab A."/>
            <person name="Hartog M."/>
            <person name="Hua A."/>
            <person name="Humphray S.J."/>
            <person name="Jeong D.H."/>
            <person name="Jing Y."/>
            <person name="Jocker A."/>
            <person name="Kenton S.M."/>
            <person name="Kim D.J."/>
            <person name="Klee K."/>
            <person name="Lai H."/>
            <person name="Lang C."/>
            <person name="Lin S."/>
            <person name="Macmil S.L."/>
            <person name="Magdelenat G."/>
            <person name="Matthews L."/>
            <person name="McCorrison J."/>
            <person name="Monaghan E.L."/>
            <person name="Mun J.H."/>
            <person name="Najar F.Z."/>
            <person name="Nicholson C."/>
            <person name="Noirot C."/>
            <person name="O'Bleness M."/>
            <person name="Paule C.R."/>
            <person name="Poulain J."/>
            <person name="Prion F."/>
            <person name="Qin B."/>
            <person name="Qu C."/>
            <person name="Retzel E.F."/>
            <person name="Riddle C."/>
            <person name="Sallet E."/>
            <person name="Samain S."/>
            <person name="Samson N."/>
            <person name="Sanders I."/>
            <person name="Saurat O."/>
            <person name="Scarpelli C."/>
            <person name="Schiex T."/>
            <person name="Segurens B."/>
            <person name="Severin A.J."/>
            <person name="Sherrier D.J."/>
            <person name="Shi R."/>
            <person name="Sims S."/>
            <person name="Singer S.R."/>
            <person name="Sinharoy S."/>
            <person name="Sterck L."/>
            <person name="Viollet A."/>
            <person name="Wang B.B."/>
            <person name="Wang K."/>
            <person name="Wang M."/>
            <person name="Wang X."/>
            <person name="Warfsmann J."/>
            <person name="Weissenbach J."/>
            <person name="White D.D."/>
            <person name="White J.D."/>
            <person name="Wiley G.B."/>
            <person name="Wincker P."/>
            <person name="Xing Y."/>
            <person name="Yang L."/>
            <person name="Yao Z."/>
            <person name="Ying F."/>
            <person name="Zhai J."/>
            <person name="Zhou L."/>
            <person name="Zuber A."/>
            <person name="Denarie J."/>
            <person name="Dixon R.A."/>
            <person name="May G.D."/>
            <person name="Schwartz D.C."/>
            <person name="Rogers J."/>
            <person name="Quetier F."/>
            <person name="Town C.D."/>
            <person name="Roe B.A."/>
        </authorList>
    </citation>
    <scope>NUCLEOTIDE SEQUENCE [LARGE SCALE GENOMIC DNA]</scope>
    <source>
        <strain evidence="2">A17</strain>
        <strain evidence="3 4">cv. Jemalong A17</strain>
    </source>
</reference>
<dbReference type="AlphaFoldDB" id="G7KMP5"/>
<feature type="region of interest" description="Disordered" evidence="1">
    <location>
        <begin position="1"/>
        <end position="23"/>
    </location>
</feature>
<evidence type="ECO:0000256" key="1">
    <source>
        <dbReference type="SAM" id="MobiDB-lite"/>
    </source>
</evidence>
<reference evidence="2 4" key="2">
    <citation type="journal article" date="2014" name="BMC Genomics">
        <title>An improved genome release (version Mt4.0) for the model legume Medicago truncatula.</title>
        <authorList>
            <person name="Tang H."/>
            <person name="Krishnakumar V."/>
            <person name="Bidwell S."/>
            <person name="Rosen B."/>
            <person name="Chan A."/>
            <person name="Zhou S."/>
            <person name="Gentzbittel L."/>
            <person name="Childs K.L."/>
            <person name="Yandell M."/>
            <person name="Gundlach H."/>
            <person name="Mayer K.F."/>
            <person name="Schwartz D.C."/>
            <person name="Town C.D."/>
        </authorList>
    </citation>
    <scope>GENOME REANNOTATION</scope>
    <source>
        <strain evidence="3 4">cv. Jemalong A17</strain>
    </source>
</reference>
<proteinExistence type="predicted"/>
<dbReference type="PaxDb" id="3880-AES74935"/>
<feature type="compositionally biased region" description="Basic and acidic residues" evidence="1">
    <location>
        <begin position="12"/>
        <end position="23"/>
    </location>
</feature>
<keyword evidence="4" id="KW-1185">Reference proteome</keyword>
<sequence>MERGGPIAGQSARDEGRKRKEKEEERERVVDCVLVLWWKTVVLFLLPKPCPVRCGTLNTPPHDQHYWAWFVDINGGWPDNGNLIAGGPADLGGGSDTILEIVVGPNTTPQNRLGMKANTKISIAWNRTRVSWVKARYPNRWTTMKNCRIKII</sequence>
<accession>G7KMP5</accession>
<evidence type="ECO:0000313" key="4">
    <source>
        <dbReference type="Proteomes" id="UP000002051"/>
    </source>
</evidence>
<dbReference type="Proteomes" id="UP000002051">
    <property type="component" value="Chromosome 6"/>
</dbReference>
<name>G7KMP5_MEDTR</name>
<evidence type="ECO:0000313" key="2">
    <source>
        <dbReference type="EMBL" id="AES74935.1"/>
    </source>
</evidence>
<evidence type="ECO:0000313" key="3">
    <source>
        <dbReference type="EnsemblPlants" id="AES74935"/>
    </source>
</evidence>